<gene>
    <name evidence="9" type="ORF">G3N55_11885</name>
</gene>
<evidence type="ECO:0000256" key="6">
    <source>
        <dbReference type="ARBA" id="ARBA00023136"/>
    </source>
</evidence>
<protein>
    <submittedName>
        <fullName evidence="9">Protein TolR</fullName>
    </submittedName>
</protein>
<evidence type="ECO:0000256" key="8">
    <source>
        <dbReference type="SAM" id="Phobius"/>
    </source>
</evidence>
<dbReference type="AlphaFoldDB" id="A0A6N9TQJ4"/>
<dbReference type="InterPro" id="IPR003400">
    <property type="entry name" value="ExbD"/>
</dbReference>
<keyword evidence="10" id="KW-1185">Reference proteome</keyword>
<dbReference type="EMBL" id="JAAGRR010000200">
    <property type="protein sequence ID" value="NDY43535.1"/>
    <property type="molecule type" value="Genomic_DNA"/>
</dbReference>
<dbReference type="GO" id="GO:0015031">
    <property type="term" value="P:protein transport"/>
    <property type="evidence" value="ECO:0007669"/>
    <property type="project" value="UniProtKB-KW"/>
</dbReference>
<evidence type="ECO:0000256" key="2">
    <source>
        <dbReference type="ARBA" id="ARBA00005811"/>
    </source>
</evidence>
<comment type="subcellular location">
    <subcellularLocation>
        <location evidence="1">Cell membrane</location>
        <topology evidence="1">Single-pass membrane protein</topology>
    </subcellularLocation>
    <subcellularLocation>
        <location evidence="7">Cell membrane</location>
        <topology evidence="7">Single-pass type II membrane protein</topology>
    </subcellularLocation>
</comment>
<dbReference type="PANTHER" id="PTHR30558">
    <property type="entry name" value="EXBD MEMBRANE COMPONENT OF PMF-DRIVEN MACROMOLECULE IMPORT SYSTEM"/>
    <property type="match status" value="1"/>
</dbReference>
<name>A0A6N9TQJ4_DISTH</name>
<keyword evidence="6 8" id="KW-0472">Membrane</keyword>
<evidence type="ECO:0000313" key="9">
    <source>
        <dbReference type="EMBL" id="NDY43535.1"/>
    </source>
</evidence>
<dbReference type="GO" id="GO:0022857">
    <property type="term" value="F:transmembrane transporter activity"/>
    <property type="evidence" value="ECO:0007669"/>
    <property type="project" value="InterPro"/>
</dbReference>
<dbReference type="PANTHER" id="PTHR30558:SF7">
    <property type="entry name" value="TOL-PAL SYSTEM PROTEIN TOLR"/>
    <property type="match status" value="1"/>
</dbReference>
<keyword evidence="4 7" id="KW-0812">Transmembrane</keyword>
<comment type="caution">
    <text evidence="9">The sequence shown here is derived from an EMBL/GenBank/DDBJ whole genome shotgun (WGS) entry which is preliminary data.</text>
</comment>
<feature type="transmembrane region" description="Helical" evidence="8">
    <location>
        <begin position="6"/>
        <end position="27"/>
    </location>
</feature>
<reference evidence="9 10" key="1">
    <citation type="submission" date="2020-02" db="EMBL/GenBank/DDBJ databases">
        <title>Comparative genomics of sulfur disproportionating microorganisms.</title>
        <authorList>
            <person name="Ward L.M."/>
            <person name="Bertran E."/>
            <person name="Johnston D.T."/>
        </authorList>
    </citation>
    <scope>NUCLEOTIDE SEQUENCE [LARGE SCALE GENOMIC DNA]</scope>
    <source>
        <strain evidence="9 10">DSM 100025</strain>
    </source>
</reference>
<evidence type="ECO:0000313" key="10">
    <source>
        <dbReference type="Proteomes" id="UP000469346"/>
    </source>
</evidence>
<accession>A0A6N9TQJ4</accession>
<dbReference type="Gene3D" id="3.30.420.270">
    <property type="match status" value="1"/>
</dbReference>
<proteinExistence type="inferred from homology"/>
<comment type="similarity">
    <text evidence="2 7">Belongs to the ExbD/TolR family.</text>
</comment>
<keyword evidence="5 8" id="KW-1133">Transmembrane helix</keyword>
<evidence type="ECO:0000256" key="1">
    <source>
        <dbReference type="ARBA" id="ARBA00004162"/>
    </source>
</evidence>
<evidence type="ECO:0000256" key="7">
    <source>
        <dbReference type="RuleBase" id="RU003879"/>
    </source>
</evidence>
<keyword evidence="7" id="KW-0813">Transport</keyword>
<sequence length="134" mass="14589">MAEINVTPLVDVVLVLLIVFMVTAPMMTKGLEVDLPKVTARPLHQKTRPLVVTVRADGSVALDRIRVSLEELPGLLADRRARRRGAQVLLRADRRVPYGVVAEVVAAVRAAGIEDLGLVTEAAPPRTEGRREGR</sequence>
<evidence type="ECO:0000256" key="4">
    <source>
        <dbReference type="ARBA" id="ARBA00022692"/>
    </source>
</evidence>
<evidence type="ECO:0000256" key="5">
    <source>
        <dbReference type="ARBA" id="ARBA00022989"/>
    </source>
</evidence>
<evidence type="ECO:0000256" key="3">
    <source>
        <dbReference type="ARBA" id="ARBA00022475"/>
    </source>
</evidence>
<dbReference type="Pfam" id="PF02472">
    <property type="entry name" value="ExbD"/>
    <property type="match status" value="1"/>
</dbReference>
<keyword evidence="7" id="KW-0653">Protein transport</keyword>
<keyword evidence="3" id="KW-1003">Cell membrane</keyword>
<dbReference type="Proteomes" id="UP000469346">
    <property type="component" value="Unassembled WGS sequence"/>
</dbReference>
<organism evidence="9 10">
    <name type="scientific">Dissulfurirhabdus thermomarina</name>
    <dbReference type="NCBI Taxonomy" id="1765737"/>
    <lineage>
        <taxon>Bacteria</taxon>
        <taxon>Deltaproteobacteria</taxon>
        <taxon>Dissulfurirhabdaceae</taxon>
        <taxon>Dissulfurirhabdus</taxon>
    </lineage>
</organism>
<dbReference type="GO" id="GO:0005886">
    <property type="term" value="C:plasma membrane"/>
    <property type="evidence" value="ECO:0007669"/>
    <property type="project" value="UniProtKB-SubCell"/>
</dbReference>